<reference evidence="1" key="1">
    <citation type="submission" date="2018-11" db="EMBL/GenBank/DDBJ databases">
        <authorList>
            <consortium name="Pathogen Informatics"/>
        </authorList>
    </citation>
    <scope>NUCLEOTIDE SEQUENCE</scope>
</reference>
<gene>
    <name evidence="1" type="ORF">PXEA_LOCUS25479</name>
</gene>
<dbReference type="AlphaFoldDB" id="A0A3S5CM15"/>
<proteinExistence type="predicted"/>
<dbReference type="Proteomes" id="UP000784294">
    <property type="component" value="Unassembled WGS sequence"/>
</dbReference>
<name>A0A3S5CM15_9PLAT</name>
<evidence type="ECO:0000313" key="1">
    <source>
        <dbReference type="EMBL" id="VEL32039.1"/>
    </source>
</evidence>
<sequence>MSDDELDHVVDIRDIVDAIDEEEAVVMGGIDGQAT</sequence>
<dbReference type="EMBL" id="CAAALY010129499">
    <property type="protein sequence ID" value="VEL32039.1"/>
    <property type="molecule type" value="Genomic_DNA"/>
</dbReference>
<comment type="caution">
    <text evidence="1">The sequence shown here is derived from an EMBL/GenBank/DDBJ whole genome shotgun (WGS) entry which is preliminary data.</text>
</comment>
<accession>A0A3S5CM15</accession>
<organism evidence="1 2">
    <name type="scientific">Protopolystoma xenopodis</name>
    <dbReference type="NCBI Taxonomy" id="117903"/>
    <lineage>
        <taxon>Eukaryota</taxon>
        <taxon>Metazoa</taxon>
        <taxon>Spiralia</taxon>
        <taxon>Lophotrochozoa</taxon>
        <taxon>Platyhelminthes</taxon>
        <taxon>Monogenea</taxon>
        <taxon>Polyopisthocotylea</taxon>
        <taxon>Polystomatidea</taxon>
        <taxon>Polystomatidae</taxon>
        <taxon>Protopolystoma</taxon>
    </lineage>
</organism>
<keyword evidence="2" id="KW-1185">Reference proteome</keyword>
<protein>
    <submittedName>
        <fullName evidence="1">Uncharacterized protein</fullName>
    </submittedName>
</protein>
<feature type="non-terminal residue" evidence="1">
    <location>
        <position position="35"/>
    </location>
</feature>
<evidence type="ECO:0000313" key="2">
    <source>
        <dbReference type="Proteomes" id="UP000784294"/>
    </source>
</evidence>